<proteinExistence type="predicted"/>
<dbReference type="EMBL" id="FXSZ01000005">
    <property type="protein sequence ID" value="SMO64276.1"/>
    <property type="molecule type" value="Genomic_DNA"/>
</dbReference>
<keyword evidence="3" id="KW-1185">Reference proteome</keyword>
<evidence type="ECO:0000256" key="1">
    <source>
        <dbReference type="SAM" id="Phobius"/>
    </source>
</evidence>
<evidence type="ECO:0008006" key="4">
    <source>
        <dbReference type="Google" id="ProtNLM"/>
    </source>
</evidence>
<feature type="transmembrane region" description="Helical" evidence="1">
    <location>
        <begin position="139"/>
        <end position="164"/>
    </location>
</feature>
<name>A0A521CXT6_9SPHI</name>
<keyword evidence="1" id="KW-0472">Membrane</keyword>
<protein>
    <recommendedName>
        <fullName evidence="4">Rod shape-determining protein MreD</fullName>
    </recommendedName>
</protein>
<reference evidence="2 3" key="1">
    <citation type="submission" date="2017-05" db="EMBL/GenBank/DDBJ databases">
        <authorList>
            <person name="Varghese N."/>
            <person name="Submissions S."/>
        </authorList>
    </citation>
    <scope>NUCLEOTIDE SEQUENCE [LARGE SCALE GENOMIC DNA]</scope>
    <source>
        <strain evidence="2 3">DSM 21342</strain>
    </source>
</reference>
<dbReference type="AlphaFoldDB" id="A0A521CXT6"/>
<organism evidence="2 3">
    <name type="scientific">Solitalea koreensis</name>
    <dbReference type="NCBI Taxonomy" id="543615"/>
    <lineage>
        <taxon>Bacteria</taxon>
        <taxon>Pseudomonadati</taxon>
        <taxon>Bacteroidota</taxon>
        <taxon>Sphingobacteriia</taxon>
        <taxon>Sphingobacteriales</taxon>
        <taxon>Sphingobacteriaceae</taxon>
        <taxon>Solitalea</taxon>
    </lineage>
</organism>
<feature type="transmembrane region" description="Helical" evidence="1">
    <location>
        <begin position="35"/>
        <end position="59"/>
    </location>
</feature>
<dbReference type="Proteomes" id="UP000315971">
    <property type="component" value="Unassembled WGS sequence"/>
</dbReference>
<feature type="transmembrane region" description="Helical" evidence="1">
    <location>
        <begin position="108"/>
        <end position="127"/>
    </location>
</feature>
<gene>
    <name evidence="2" type="ORF">SAMN06265350_10522</name>
</gene>
<feature type="transmembrane region" description="Helical" evidence="1">
    <location>
        <begin position="71"/>
        <end position="88"/>
    </location>
</feature>
<evidence type="ECO:0000313" key="3">
    <source>
        <dbReference type="Proteomes" id="UP000315971"/>
    </source>
</evidence>
<dbReference type="OrthoDB" id="1132160at2"/>
<accession>A0A521CXT6</accession>
<evidence type="ECO:0000313" key="2">
    <source>
        <dbReference type="EMBL" id="SMO64276.1"/>
    </source>
</evidence>
<keyword evidence="1" id="KW-0812">Transmembrane</keyword>
<keyword evidence="1" id="KW-1133">Transmembrane helix</keyword>
<sequence>MIKPLLVNIFRFVFLVVLQVFFLPNLSVYNLAIPFLYVLFILLLPIDISIFLLYILSFLMGFTIDAFSNTIGLHTASCIFLAFCRINVLKVMVPKGNEFFPEPSIKNFGFRWFITYCSILVLLHHLFLFNVEYFRISEFFSVSLKAIISGIYTLFLIVLSQYLFGSRKMR</sequence>
<feature type="transmembrane region" description="Helical" evidence="1">
    <location>
        <begin position="6"/>
        <end position="23"/>
    </location>
</feature>